<keyword evidence="1" id="KW-0732">Signal</keyword>
<evidence type="ECO:0000313" key="2">
    <source>
        <dbReference type="EMBL" id="GAA4021708.1"/>
    </source>
</evidence>
<gene>
    <name evidence="2" type="ORF">GCM10022212_18370</name>
</gene>
<accession>A0ABP7T6D9</accession>
<dbReference type="EMBL" id="BAAAZE010000008">
    <property type="protein sequence ID" value="GAA4021708.1"/>
    <property type="molecule type" value="Genomic_DNA"/>
</dbReference>
<evidence type="ECO:0000256" key="1">
    <source>
        <dbReference type="SAM" id="SignalP"/>
    </source>
</evidence>
<reference evidence="3" key="1">
    <citation type="journal article" date="2019" name="Int. J. Syst. Evol. Microbiol.">
        <title>The Global Catalogue of Microorganisms (GCM) 10K type strain sequencing project: providing services to taxonomists for standard genome sequencing and annotation.</title>
        <authorList>
            <consortium name="The Broad Institute Genomics Platform"/>
            <consortium name="The Broad Institute Genome Sequencing Center for Infectious Disease"/>
            <person name="Wu L."/>
            <person name="Ma J."/>
        </authorList>
    </citation>
    <scope>NUCLEOTIDE SEQUENCE [LARGE SCALE GENOMIC DNA]</scope>
    <source>
        <strain evidence="3">JCM 16673</strain>
    </source>
</reference>
<dbReference type="PROSITE" id="PS51257">
    <property type="entry name" value="PROKAR_LIPOPROTEIN"/>
    <property type="match status" value="1"/>
</dbReference>
<name>A0ABP7T6D9_9BURK</name>
<evidence type="ECO:0008006" key="4">
    <source>
        <dbReference type="Google" id="ProtNLM"/>
    </source>
</evidence>
<comment type="caution">
    <text evidence="2">The sequence shown here is derived from an EMBL/GenBank/DDBJ whole genome shotgun (WGS) entry which is preliminary data.</text>
</comment>
<organism evidence="2 3">
    <name type="scientific">Actimicrobium antarcticum</name>
    <dbReference type="NCBI Taxonomy" id="1051899"/>
    <lineage>
        <taxon>Bacteria</taxon>
        <taxon>Pseudomonadati</taxon>
        <taxon>Pseudomonadota</taxon>
        <taxon>Betaproteobacteria</taxon>
        <taxon>Burkholderiales</taxon>
        <taxon>Oxalobacteraceae</taxon>
        <taxon>Actimicrobium</taxon>
    </lineage>
</organism>
<keyword evidence="3" id="KW-1185">Reference proteome</keyword>
<feature type="chain" id="PRO_5045274499" description="Lipoprotein" evidence="1">
    <location>
        <begin position="22"/>
        <end position="123"/>
    </location>
</feature>
<sequence>MLLRTCAAALGAALLASCASLNNRPEIDWQHGARHGVVAGFYTPETAMDMLPECLSRMPKATLAERHFVSVRYRHVRHHAYAVVEVADVRPLSIGMEVEVLPDDCAHDQFGRIVRILSATPQP</sequence>
<evidence type="ECO:0000313" key="3">
    <source>
        <dbReference type="Proteomes" id="UP001501353"/>
    </source>
</evidence>
<proteinExistence type="predicted"/>
<protein>
    <recommendedName>
        <fullName evidence="4">Lipoprotein</fullName>
    </recommendedName>
</protein>
<feature type="signal peptide" evidence="1">
    <location>
        <begin position="1"/>
        <end position="21"/>
    </location>
</feature>
<dbReference type="Proteomes" id="UP001501353">
    <property type="component" value="Unassembled WGS sequence"/>
</dbReference>
<dbReference type="RefSeq" id="WP_344763002.1">
    <property type="nucleotide sequence ID" value="NZ_BAAAZE010000008.1"/>
</dbReference>